<evidence type="ECO:0000256" key="1">
    <source>
        <dbReference type="SAM" id="MobiDB-lite"/>
    </source>
</evidence>
<dbReference type="Proteomes" id="UP000050164">
    <property type="component" value="Unassembled WGS sequence"/>
</dbReference>
<dbReference type="EMBL" id="CSAD01000038">
    <property type="protein sequence ID" value="COU85208.1"/>
    <property type="molecule type" value="Genomic_DNA"/>
</dbReference>
<sequence length="148" mass="15367">MKCRFCGTTPCWRARTAFISPSAPAADWVWPKLVFTDASAQGPSLPYTSARLAYSMGSPTGVPGPCASTMPTVAGSTPATSNASRYAATCADRDGVAILTVWPSWLAAVPRITARIRSPSASASGNRLSANMTQPSPETKPSAETSNA</sequence>
<dbReference type="EMBL" id="CFOE01000192">
    <property type="protein sequence ID" value="CFE39375.1"/>
    <property type="molecule type" value="Genomic_DNA"/>
</dbReference>
<evidence type="ECO:0000313" key="12">
    <source>
        <dbReference type="Proteomes" id="UP000046680"/>
    </source>
</evidence>
<evidence type="ECO:0000313" key="15">
    <source>
        <dbReference type="Proteomes" id="UP000048600"/>
    </source>
</evidence>
<dbReference type="EMBL" id="CGCX01000126">
    <property type="protein sequence ID" value="CFR67780.1"/>
    <property type="molecule type" value="Genomic_DNA"/>
</dbReference>
<evidence type="ECO:0000256" key="2">
    <source>
        <dbReference type="SAM" id="SignalP"/>
    </source>
</evidence>
<evidence type="ECO:0000313" key="6">
    <source>
        <dbReference type="EMBL" id="CKT47124.1"/>
    </source>
</evidence>
<accession>A0A655EZV1</accession>
<protein>
    <submittedName>
        <fullName evidence="8">Uncharacterized protein</fullName>
    </submittedName>
</protein>
<evidence type="ECO:0000313" key="10">
    <source>
        <dbReference type="Proteomes" id="UP000039217"/>
    </source>
</evidence>
<evidence type="ECO:0000313" key="9">
    <source>
        <dbReference type="EMBL" id="COV56442.1"/>
    </source>
</evidence>
<evidence type="ECO:0000313" key="8">
    <source>
        <dbReference type="EMBL" id="COU85208.1"/>
    </source>
</evidence>
<dbReference type="Proteomes" id="UP000046947">
    <property type="component" value="Unassembled WGS sequence"/>
</dbReference>
<evidence type="ECO:0000313" key="14">
    <source>
        <dbReference type="Proteomes" id="UP000048289"/>
    </source>
</evidence>
<dbReference type="Proteomes" id="UP000039217">
    <property type="component" value="Unassembled WGS sequence"/>
</dbReference>
<feature type="compositionally biased region" description="Polar residues" evidence="1">
    <location>
        <begin position="119"/>
        <end position="148"/>
    </location>
</feature>
<dbReference type="AlphaFoldDB" id="A0A655EZV1"/>
<dbReference type="EMBL" id="CFOH01000049">
    <property type="protein sequence ID" value="CFE46973.1"/>
    <property type="molecule type" value="Genomic_DNA"/>
</dbReference>
<dbReference type="Proteomes" id="UP000048289">
    <property type="component" value="Unassembled WGS sequence"/>
</dbReference>
<evidence type="ECO:0000313" key="11">
    <source>
        <dbReference type="Proteomes" id="UP000045842"/>
    </source>
</evidence>
<dbReference type="EMBL" id="CNFT01001622">
    <property type="protein sequence ID" value="CKT47124.1"/>
    <property type="molecule type" value="Genomic_DNA"/>
</dbReference>
<feature type="region of interest" description="Disordered" evidence="1">
    <location>
        <begin position="116"/>
        <end position="148"/>
    </location>
</feature>
<feature type="signal peptide" evidence="2">
    <location>
        <begin position="1"/>
        <end position="25"/>
    </location>
</feature>
<dbReference type="Proteomes" id="UP000045842">
    <property type="component" value="Unassembled WGS sequence"/>
</dbReference>
<dbReference type="EMBL" id="CQQC01001434">
    <property type="protein sequence ID" value="CNV94497.1"/>
    <property type="molecule type" value="Genomic_DNA"/>
</dbReference>
<evidence type="ECO:0000313" key="4">
    <source>
        <dbReference type="EMBL" id="CFE46973.1"/>
    </source>
</evidence>
<feature type="chain" id="PRO_5041171562" evidence="2">
    <location>
        <begin position="26"/>
        <end position="148"/>
    </location>
</feature>
<evidence type="ECO:0000313" key="13">
    <source>
        <dbReference type="Proteomes" id="UP000046947"/>
    </source>
</evidence>
<evidence type="ECO:0000313" key="3">
    <source>
        <dbReference type="EMBL" id="CFE39375.1"/>
    </source>
</evidence>
<dbReference type="Proteomes" id="UP000046680">
    <property type="component" value="Unassembled WGS sequence"/>
</dbReference>
<organism evidence="8 11">
    <name type="scientific">Mycobacterium tuberculosis</name>
    <dbReference type="NCBI Taxonomy" id="1773"/>
    <lineage>
        <taxon>Bacteria</taxon>
        <taxon>Bacillati</taxon>
        <taxon>Actinomycetota</taxon>
        <taxon>Actinomycetes</taxon>
        <taxon>Mycobacteriales</taxon>
        <taxon>Mycobacteriaceae</taxon>
        <taxon>Mycobacterium</taxon>
        <taxon>Mycobacterium tuberculosis complex</taxon>
    </lineage>
</organism>
<evidence type="ECO:0000313" key="5">
    <source>
        <dbReference type="EMBL" id="CFR67780.1"/>
    </source>
</evidence>
<evidence type="ECO:0000313" key="16">
    <source>
        <dbReference type="Proteomes" id="UP000050164"/>
    </source>
</evidence>
<reference evidence="10 11" key="1">
    <citation type="submission" date="2015-03" db="EMBL/GenBank/DDBJ databases">
        <authorList>
            <consortium name="Pathogen Informatics"/>
        </authorList>
    </citation>
    <scope>NUCLEOTIDE SEQUENCE [LARGE SCALE GENOMIC DNA]</scope>
    <source>
        <strain evidence="6 16">Bir 185</strain>
        <strain evidence="5 12">C09601061</strain>
        <strain evidence="7 10">D00501624</strain>
        <strain evidence="8 11">G09801536</strain>
        <strain evidence="3 14">G09901357</strain>
        <strain evidence="4 13">H09601792</strain>
        <strain evidence="9 15">P00601463</strain>
    </source>
</reference>
<proteinExistence type="predicted"/>
<keyword evidence="2" id="KW-0732">Signal</keyword>
<name>A0A655EZV1_MYCTX</name>
<evidence type="ECO:0000313" key="7">
    <source>
        <dbReference type="EMBL" id="CNV94497.1"/>
    </source>
</evidence>
<dbReference type="Proteomes" id="UP000048600">
    <property type="component" value="Unassembled WGS sequence"/>
</dbReference>
<gene>
    <name evidence="5" type="ORF">ERS007657_00560</name>
    <name evidence="7" type="ORF">ERS007661_03318</name>
    <name evidence="8" type="ORF">ERS007679_00503</name>
    <name evidence="3" type="ORF">ERS007681_01755</name>
    <name evidence="4" type="ORF">ERS007688_00530</name>
    <name evidence="9" type="ORF">ERS007741_00180</name>
    <name evidence="6" type="ORF">ERS027659_04456</name>
</gene>
<dbReference type="EMBL" id="CHKL01000008">
    <property type="protein sequence ID" value="COV56442.1"/>
    <property type="molecule type" value="Genomic_DNA"/>
</dbReference>